<dbReference type="EMBL" id="FAXN01000078">
    <property type="protein sequence ID" value="CUV66319.1"/>
    <property type="molecule type" value="Genomic_DNA"/>
</dbReference>
<feature type="signal peptide" evidence="1">
    <location>
        <begin position="1"/>
        <end position="18"/>
    </location>
</feature>
<sequence length="228" mass="25232">MLMSKILIGLLFSLPLFADLFPVTTQSTITNANNNILQISPAFPVNGMSGIIIHTYKDGASAATTAAVQNENGILTIIDSPLMENGKLPQIATKAIVGDKVIGGYLYDNVLLLAPNQNTYNEITSKYKKNWINPDNYASFISQKRDGVPTKENLSSFAKSYQVGLIAIVKKDSIVIYDPLSQRIISKEPFATQTQTQTPFFSNFEKVRTGWFGSTVDENYYTLMEQIN</sequence>
<accession>A0A0S4XPU0</accession>
<evidence type="ECO:0000256" key="1">
    <source>
        <dbReference type="SAM" id="SignalP"/>
    </source>
</evidence>
<dbReference type="AlphaFoldDB" id="A0A0S4XPU0"/>
<feature type="chain" id="PRO_5006629833" description="Plasminogen-binding protein PgbA N-terminal domain-containing protein" evidence="1">
    <location>
        <begin position="19"/>
        <end position="228"/>
    </location>
</feature>
<name>A0A0S4XPU0_9BACT</name>
<keyword evidence="1" id="KW-0732">Signal</keyword>
<reference evidence="3" key="1">
    <citation type="submission" date="2015-11" db="EMBL/GenBank/DDBJ databases">
        <authorList>
            <person name="Zhang Y."/>
            <person name="Guo Z."/>
        </authorList>
    </citation>
    <scope>NUCLEOTIDE SEQUENCE</scope>
    <source>
        <strain evidence="3">BN30871</strain>
    </source>
</reference>
<evidence type="ECO:0000313" key="3">
    <source>
        <dbReference type="EMBL" id="CUV66319.1"/>
    </source>
</evidence>
<evidence type="ECO:0000259" key="2">
    <source>
        <dbReference type="Pfam" id="PF15436"/>
    </source>
</evidence>
<feature type="domain" description="Plasminogen-binding protein PgbA N-terminal" evidence="2">
    <location>
        <begin position="27"/>
        <end position="222"/>
    </location>
</feature>
<protein>
    <recommendedName>
        <fullName evidence="2">Plasminogen-binding protein PgbA N-terminal domain-containing protein</fullName>
    </recommendedName>
</protein>
<gene>
    <name evidence="3" type="ORF">BN3087_740003</name>
</gene>
<dbReference type="Pfam" id="PF15436">
    <property type="entry name" value="PGBA_N"/>
    <property type="match status" value="1"/>
</dbReference>
<dbReference type="InterPro" id="IPR029276">
    <property type="entry name" value="PgbA_N"/>
</dbReference>
<proteinExistence type="predicted"/>
<organism evidence="3">
    <name type="scientific">Sulfurovum sp. enrichment culture clone C5</name>
    <dbReference type="NCBI Taxonomy" id="497650"/>
    <lineage>
        <taxon>Bacteria</taxon>
        <taxon>Pseudomonadati</taxon>
        <taxon>Campylobacterota</taxon>
        <taxon>Epsilonproteobacteria</taxon>
        <taxon>Campylobacterales</taxon>
        <taxon>Sulfurovaceae</taxon>
        <taxon>Sulfurovum</taxon>
        <taxon>environmental samples</taxon>
    </lineage>
</organism>